<proteinExistence type="predicted"/>
<dbReference type="Proteomes" id="UP000007305">
    <property type="component" value="Chromosome 2"/>
</dbReference>
<keyword evidence="3" id="KW-1185">Reference proteome</keyword>
<name>A0A804MV81_MAIZE</name>
<evidence type="ECO:0000256" key="1">
    <source>
        <dbReference type="SAM" id="MobiDB-lite"/>
    </source>
</evidence>
<dbReference type="InParanoid" id="A0A804MV81"/>
<reference evidence="3" key="1">
    <citation type="submission" date="2015-12" db="EMBL/GenBank/DDBJ databases">
        <title>Update maize B73 reference genome by single molecule sequencing technologies.</title>
        <authorList>
            <consortium name="Maize Genome Sequencing Project"/>
            <person name="Ware D."/>
        </authorList>
    </citation>
    <scope>NUCLEOTIDE SEQUENCE [LARGE SCALE GENOMIC DNA]</scope>
    <source>
        <strain evidence="3">cv. B73</strain>
    </source>
</reference>
<feature type="region of interest" description="Disordered" evidence="1">
    <location>
        <begin position="136"/>
        <end position="166"/>
    </location>
</feature>
<accession>A0A804MV81</accession>
<dbReference type="Gramene" id="Zm00001eb113990_T001">
    <property type="protein sequence ID" value="Zm00001eb113990_P001"/>
    <property type="gene ID" value="Zm00001eb113990"/>
</dbReference>
<evidence type="ECO:0000313" key="3">
    <source>
        <dbReference type="Proteomes" id="UP000007305"/>
    </source>
</evidence>
<dbReference type="EnsemblPlants" id="Zm00001eb113990_T001">
    <property type="protein sequence ID" value="Zm00001eb113990_P001"/>
    <property type="gene ID" value="Zm00001eb113990"/>
</dbReference>
<reference evidence="2" key="2">
    <citation type="submission" date="2019-07" db="EMBL/GenBank/DDBJ databases">
        <authorList>
            <person name="Seetharam A."/>
            <person name="Woodhouse M."/>
            <person name="Cannon E."/>
        </authorList>
    </citation>
    <scope>NUCLEOTIDE SEQUENCE [LARGE SCALE GENOMIC DNA]</scope>
    <source>
        <strain evidence="2">cv. B73</strain>
    </source>
</reference>
<organism evidence="2 3">
    <name type="scientific">Zea mays</name>
    <name type="common">Maize</name>
    <dbReference type="NCBI Taxonomy" id="4577"/>
    <lineage>
        <taxon>Eukaryota</taxon>
        <taxon>Viridiplantae</taxon>
        <taxon>Streptophyta</taxon>
        <taxon>Embryophyta</taxon>
        <taxon>Tracheophyta</taxon>
        <taxon>Spermatophyta</taxon>
        <taxon>Magnoliopsida</taxon>
        <taxon>Liliopsida</taxon>
        <taxon>Poales</taxon>
        <taxon>Poaceae</taxon>
        <taxon>PACMAD clade</taxon>
        <taxon>Panicoideae</taxon>
        <taxon>Andropogonodae</taxon>
        <taxon>Andropogoneae</taxon>
        <taxon>Tripsacinae</taxon>
        <taxon>Zea</taxon>
    </lineage>
</organism>
<protein>
    <submittedName>
        <fullName evidence="2">Uncharacterized protein</fullName>
    </submittedName>
</protein>
<dbReference type="AlphaFoldDB" id="A0A804MV81"/>
<evidence type="ECO:0000313" key="2">
    <source>
        <dbReference type="EnsemblPlants" id="Zm00001eb113990_P001"/>
    </source>
</evidence>
<reference evidence="2" key="3">
    <citation type="submission" date="2021-05" db="UniProtKB">
        <authorList>
            <consortium name="EnsemblPlants"/>
        </authorList>
    </citation>
    <scope>IDENTIFICATION</scope>
    <source>
        <strain evidence="2">cv. B73</strain>
    </source>
</reference>
<sequence>MPPRAQAFSGARTHSLALPRSVAPSVEHLLPLSRSARTPVKLAVVHRHLSWFHAPSAVAVEPSPCLLPCNLRSARGSPSVVCPSQPRSCNPDLALGLVESSPTFLAIQTTPSALEVPVYLVFGSCAVAGANGAAPGRREKQLSAGKQYRPSSVEHPNPTHPPRRLGDGRLRRCRCTLHRLHIQKTLLGAHADGASDYSRLGAGVSLAHLLLLAETAGVVQSKAEGNADPGLAEAGSPGDRRFACVQRRYSSRFCSSCDCDCDCDCNHLRSRATEMAATAAFCLLDDAMVV</sequence>